<accession>A0A396IN80</accession>
<proteinExistence type="predicted"/>
<evidence type="ECO:0000313" key="2">
    <source>
        <dbReference type="EMBL" id="RHN67166.1"/>
    </source>
</evidence>
<sequence>MDRTKNMAQILKFIYAFIILLSLFFVVTNSSSFTRCRNDVECPQYSCLRGLKMKCICFKCMCV</sequence>
<organism evidence="2 3">
    <name type="scientific">Medicago truncatula</name>
    <name type="common">Barrel medic</name>
    <name type="synonym">Medicago tribuloides</name>
    <dbReference type="NCBI Taxonomy" id="3880"/>
    <lineage>
        <taxon>Eukaryota</taxon>
        <taxon>Viridiplantae</taxon>
        <taxon>Streptophyta</taxon>
        <taxon>Embryophyta</taxon>
        <taxon>Tracheophyta</taxon>
        <taxon>Spermatophyta</taxon>
        <taxon>Magnoliopsida</taxon>
        <taxon>eudicotyledons</taxon>
        <taxon>Gunneridae</taxon>
        <taxon>Pentapetalae</taxon>
        <taxon>rosids</taxon>
        <taxon>fabids</taxon>
        <taxon>Fabales</taxon>
        <taxon>Fabaceae</taxon>
        <taxon>Papilionoideae</taxon>
        <taxon>50 kb inversion clade</taxon>
        <taxon>NPAAA clade</taxon>
        <taxon>Hologalegina</taxon>
        <taxon>IRL clade</taxon>
        <taxon>Trifolieae</taxon>
        <taxon>Medicago</taxon>
    </lineage>
</organism>
<dbReference type="InterPro" id="IPR009810">
    <property type="entry name" value="Nodulin_late_dom"/>
</dbReference>
<protein>
    <submittedName>
        <fullName evidence="2">Putative Late nodulin</fullName>
    </submittedName>
</protein>
<dbReference type="Proteomes" id="UP000265566">
    <property type="component" value="Chromosome 3"/>
</dbReference>
<evidence type="ECO:0000313" key="3">
    <source>
        <dbReference type="Proteomes" id="UP000265566"/>
    </source>
</evidence>
<gene>
    <name evidence="2" type="ORF">MtrunA17_Chr3g0099791</name>
</gene>
<comment type="caution">
    <text evidence="2">The sequence shown here is derived from an EMBL/GenBank/DDBJ whole genome shotgun (WGS) entry which is preliminary data.</text>
</comment>
<reference evidence="3" key="1">
    <citation type="journal article" date="2018" name="Nat. Plants">
        <title>Whole-genome landscape of Medicago truncatula symbiotic genes.</title>
        <authorList>
            <person name="Pecrix Y."/>
            <person name="Staton S.E."/>
            <person name="Sallet E."/>
            <person name="Lelandais-Briere C."/>
            <person name="Moreau S."/>
            <person name="Carrere S."/>
            <person name="Blein T."/>
            <person name="Jardinaud M.F."/>
            <person name="Latrasse D."/>
            <person name="Zouine M."/>
            <person name="Zahm M."/>
            <person name="Kreplak J."/>
            <person name="Mayjonade B."/>
            <person name="Satge C."/>
            <person name="Perez M."/>
            <person name="Cauet S."/>
            <person name="Marande W."/>
            <person name="Chantry-Darmon C."/>
            <person name="Lopez-Roques C."/>
            <person name="Bouchez O."/>
            <person name="Berard A."/>
            <person name="Debelle F."/>
            <person name="Munos S."/>
            <person name="Bendahmane A."/>
            <person name="Berges H."/>
            <person name="Niebel A."/>
            <person name="Buitink J."/>
            <person name="Frugier F."/>
            <person name="Benhamed M."/>
            <person name="Crespi M."/>
            <person name="Gouzy J."/>
            <person name="Gamas P."/>
        </authorList>
    </citation>
    <scope>NUCLEOTIDE SEQUENCE [LARGE SCALE GENOMIC DNA]</scope>
    <source>
        <strain evidence="3">cv. Jemalong A17</strain>
    </source>
</reference>
<feature type="domain" description="Late nodulin" evidence="1">
    <location>
        <begin position="7"/>
        <end position="60"/>
    </location>
</feature>
<dbReference type="GO" id="GO:0046872">
    <property type="term" value="F:metal ion binding"/>
    <property type="evidence" value="ECO:0007669"/>
    <property type="project" value="InterPro"/>
</dbReference>
<dbReference type="Pfam" id="PF07127">
    <property type="entry name" value="Nodulin_late"/>
    <property type="match status" value="1"/>
</dbReference>
<dbReference type="AlphaFoldDB" id="A0A396IN80"/>
<evidence type="ECO:0000259" key="1">
    <source>
        <dbReference type="Pfam" id="PF07127"/>
    </source>
</evidence>
<dbReference type="Gramene" id="rna15317">
    <property type="protein sequence ID" value="RHN67166.1"/>
    <property type="gene ID" value="gene15317"/>
</dbReference>
<name>A0A396IN80_MEDTR</name>
<dbReference type="EMBL" id="PSQE01000003">
    <property type="protein sequence ID" value="RHN67166.1"/>
    <property type="molecule type" value="Genomic_DNA"/>
</dbReference>